<dbReference type="InterPro" id="IPR046539">
    <property type="entry name" value="DUF6604"/>
</dbReference>
<evidence type="ECO:0000313" key="3">
    <source>
        <dbReference type="Proteomes" id="UP000504636"/>
    </source>
</evidence>
<evidence type="ECO:0000313" key="4">
    <source>
        <dbReference type="RefSeq" id="XP_033580670.1"/>
    </source>
</evidence>
<dbReference type="PANTHER" id="PTHR38795">
    <property type="entry name" value="DUF6604 DOMAIN-CONTAINING PROTEIN"/>
    <property type="match status" value="1"/>
</dbReference>
<reference evidence="2 4" key="1">
    <citation type="journal article" date="2020" name="Stud. Mycol.">
        <title>101 Dothideomycetes genomes: a test case for predicting lifestyles and emergence of pathogens.</title>
        <authorList>
            <person name="Haridas S."/>
            <person name="Albert R."/>
            <person name="Binder M."/>
            <person name="Bloem J."/>
            <person name="Labutti K."/>
            <person name="Salamov A."/>
            <person name="Andreopoulos B."/>
            <person name="Baker S."/>
            <person name="Barry K."/>
            <person name="Bills G."/>
            <person name="Bluhm B."/>
            <person name="Cannon C."/>
            <person name="Castanera R."/>
            <person name="Culley D."/>
            <person name="Daum C."/>
            <person name="Ezra D."/>
            <person name="Gonzalez J."/>
            <person name="Henrissat B."/>
            <person name="Kuo A."/>
            <person name="Liang C."/>
            <person name="Lipzen A."/>
            <person name="Lutzoni F."/>
            <person name="Magnuson J."/>
            <person name="Mondo S."/>
            <person name="Nolan M."/>
            <person name="Ohm R."/>
            <person name="Pangilinan J."/>
            <person name="Park H.-J."/>
            <person name="Ramirez L."/>
            <person name="Alfaro M."/>
            <person name="Sun H."/>
            <person name="Tritt A."/>
            <person name="Yoshinaga Y."/>
            <person name="Zwiers L.-H."/>
            <person name="Turgeon B."/>
            <person name="Goodwin S."/>
            <person name="Spatafora J."/>
            <person name="Crous P."/>
            <person name="Grigoriev I."/>
        </authorList>
    </citation>
    <scope>NUCLEOTIDE SEQUENCE</scope>
    <source>
        <strain evidence="2 4">CBS 304.34</strain>
    </source>
</reference>
<feature type="domain" description="DUF6604" evidence="1">
    <location>
        <begin position="9"/>
        <end position="124"/>
    </location>
</feature>
<reference evidence="4" key="2">
    <citation type="submission" date="2020-04" db="EMBL/GenBank/DDBJ databases">
        <authorList>
            <consortium name="NCBI Genome Project"/>
        </authorList>
    </citation>
    <scope>NUCLEOTIDE SEQUENCE</scope>
    <source>
        <strain evidence="4">CBS 304.34</strain>
    </source>
</reference>
<protein>
    <recommendedName>
        <fullName evidence="1">DUF6604 domain-containing protein</fullName>
    </recommendedName>
</protein>
<evidence type="ECO:0000259" key="1">
    <source>
        <dbReference type="Pfam" id="PF20253"/>
    </source>
</evidence>
<sequence length="251" mass="28592">MSAHPGSYQRYKEDTAAFASWLVQSAESCGFTVKLRTKSTDKPKGKARKRAKKDATTVYTFTTEELALQAEAIAKSGPEGVKVPHAILRKLRRAIDTRTRFTTWFATTGFDNGHSNERHAYFTERANKNVKKLSKPGPYEQITKAIFTTRPLKKGEDTTTQFHGKGTLEISKADELVYLPTARTIMKYRGSLSALYQCYPFPVISATDYYVDFPELLAYASVKQWVKEDEFLTQMLMDVHLMTYWDIVPED</sequence>
<reference evidence="4" key="3">
    <citation type="submission" date="2025-04" db="UniProtKB">
        <authorList>
            <consortium name="RefSeq"/>
        </authorList>
    </citation>
    <scope>IDENTIFICATION</scope>
    <source>
        <strain evidence="4">CBS 304.34</strain>
    </source>
</reference>
<dbReference type="OrthoDB" id="3563007at2759"/>
<dbReference type="EMBL" id="MU003695">
    <property type="protein sequence ID" value="KAF2813706.1"/>
    <property type="molecule type" value="Genomic_DNA"/>
</dbReference>
<keyword evidence="3" id="KW-1185">Reference proteome</keyword>
<accession>A0A6A6YXL7</accession>
<feature type="non-terminal residue" evidence="2">
    <location>
        <position position="251"/>
    </location>
</feature>
<dbReference type="AlphaFoldDB" id="A0A6A6YXL7"/>
<dbReference type="RefSeq" id="XP_033580670.1">
    <property type="nucleotide sequence ID" value="XM_033715179.1"/>
</dbReference>
<proteinExistence type="predicted"/>
<dbReference type="GeneID" id="54456072"/>
<evidence type="ECO:0000313" key="2">
    <source>
        <dbReference type="EMBL" id="KAF2813706.1"/>
    </source>
</evidence>
<dbReference type="Pfam" id="PF20253">
    <property type="entry name" value="DUF6604"/>
    <property type="match status" value="1"/>
</dbReference>
<name>A0A6A6YXL7_9PEZI</name>
<organism evidence="2">
    <name type="scientific">Mytilinidion resinicola</name>
    <dbReference type="NCBI Taxonomy" id="574789"/>
    <lineage>
        <taxon>Eukaryota</taxon>
        <taxon>Fungi</taxon>
        <taxon>Dikarya</taxon>
        <taxon>Ascomycota</taxon>
        <taxon>Pezizomycotina</taxon>
        <taxon>Dothideomycetes</taxon>
        <taxon>Pleosporomycetidae</taxon>
        <taxon>Mytilinidiales</taxon>
        <taxon>Mytilinidiaceae</taxon>
        <taxon>Mytilinidion</taxon>
    </lineage>
</organism>
<dbReference type="PANTHER" id="PTHR38795:SF1">
    <property type="entry name" value="DUF6604 DOMAIN-CONTAINING PROTEIN"/>
    <property type="match status" value="1"/>
</dbReference>
<dbReference type="Proteomes" id="UP000504636">
    <property type="component" value="Unplaced"/>
</dbReference>
<gene>
    <name evidence="2 4" type="ORF">BDZ99DRAFT_380226</name>
</gene>